<dbReference type="STRING" id="1081108.A0A168KG66"/>
<dbReference type="AlphaFoldDB" id="A0A168KG66"/>
<dbReference type="Pfam" id="PF24616">
    <property type="entry name" value="DUF7624"/>
    <property type="match status" value="1"/>
</dbReference>
<reference evidence="3 4" key="1">
    <citation type="journal article" date="2016" name="Genome Biol. Evol.">
        <title>Divergent and convergent evolution of fungal pathogenicity.</title>
        <authorList>
            <person name="Shang Y."/>
            <person name="Xiao G."/>
            <person name="Zheng P."/>
            <person name="Cen K."/>
            <person name="Zhan S."/>
            <person name="Wang C."/>
        </authorList>
    </citation>
    <scope>NUCLEOTIDE SEQUENCE [LARGE SCALE GENOMIC DNA]</scope>
    <source>
        <strain evidence="3 4">RCEF 1005</strain>
    </source>
</reference>
<organism evidence="3 4">
    <name type="scientific">Akanthomyces lecanii RCEF 1005</name>
    <dbReference type="NCBI Taxonomy" id="1081108"/>
    <lineage>
        <taxon>Eukaryota</taxon>
        <taxon>Fungi</taxon>
        <taxon>Dikarya</taxon>
        <taxon>Ascomycota</taxon>
        <taxon>Pezizomycotina</taxon>
        <taxon>Sordariomycetes</taxon>
        <taxon>Hypocreomycetidae</taxon>
        <taxon>Hypocreales</taxon>
        <taxon>Cordycipitaceae</taxon>
        <taxon>Akanthomyces</taxon>
        <taxon>Cordyceps confragosa</taxon>
    </lineage>
</organism>
<evidence type="ECO:0000256" key="1">
    <source>
        <dbReference type="SAM" id="MobiDB-lite"/>
    </source>
</evidence>
<evidence type="ECO:0000313" key="4">
    <source>
        <dbReference type="Proteomes" id="UP000076881"/>
    </source>
</evidence>
<feature type="domain" description="DUF7624" evidence="2">
    <location>
        <begin position="570"/>
        <end position="709"/>
    </location>
</feature>
<feature type="compositionally biased region" description="Basic and acidic residues" evidence="1">
    <location>
        <begin position="487"/>
        <end position="504"/>
    </location>
</feature>
<feature type="compositionally biased region" description="Polar residues" evidence="1">
    <location>
        <begin position="140"/>
        <end position="157"/>
    </location>
</feature>
<protein>
    <recommendedName>
        <fullName evidence="2">DUF7624 domain-containing protein</fullName>
    </recommendedName>
</protein>
<dbReference type="InterPro" id="IPR056041">
    <property type="entry name" value="DUF7624"/>
</dbReference>
<keyword evidence="4" id="KW-1185">Reference proteome</keyword>
<evidence type="ECO:0000313" key="3">
    <source>
        <dbReference type="EMBL" id="OAA81649.1"/>
    </source>
</evidence>
<feature type="compositionally biased region" description="Polar residues" evidence="1">
    <location>
        <begin position="13"/>
        <end position="68"/>
    </location>
</feature>
<sequence length="709" mass="79131">MSLEALLRHSISYSPSYNMAHQGDLSASTDSPLSPFQPRSSPQSATGSGSLRPSSANRISSNPNQLLSPSDLVGPSPVTSNGTETTEIEDEAADDLLSPQDGDPTQHHEALTLATTLPDSIRQKGPEESNSVIHAPESFRSWTSNESTARQSQPSEKSSPEMDDASLPSSPPHAYQDLPPVMTDVKPVRYSLDSSTPQAQDLQDMLAESNRLRSSSTSSLEKIEEQTEAEGDDDDLYSDGEGLFGRAQLRGQHNEIERLKLLFNTAWTCCLEFGSYNTRRRKRDLNTSSISDTHVYAWQTCWKLCERLYNDETSDKDSLNIRDGLGLCRKFCQALFELRPRKDEMFDSMLRVTFELNNHLYSGQDNQNLPEQFRERTLDFYVTICHRLMKQRSVLQDNSDRILKACWALTEVLFSIRQNRRDGNPPDENLFVAAIEATYNLNDLFREGLSASRSERSTPRPSQTSFSYHSPEQTGRESRSSNHSSRSKRDGSSSKASYQEERPRKPTQVPETPVTEFEDTPISPESRSPQMPNIMVLGPSSDGGRGSRWPSSASNLSSYSHNSNRTSSTATTTTATEDLNTTRAKILVLRAAVQLGFNKEAIVDIKTGATALQKFVSELQPGAFGTLATHATLLQQYKESILTDGFIPRSSFVLSSRMKRVSVQDLAKSVQVMISASQSRYGYLRELFKFVCSFPLEEADSRRNLMIQV</sequence>
<evidence type="ECO:0000259" key="2">
    <source>
        <dbReference type="Pfam" id="PF24616"/>
    </source>
</evidence>
<name>A0A168KG66_CORDF</name>
<dbReference type="OrthoDB" id="5230484at2759"/>
<feature type="region of interest" description="Disordered" evidence="1">
    <location>
        <begin position="208"/>
        <end position="237"/>
    </location>
</feature>
<feature type="compositionally biased region" description="Polar residues" evidence="1">
    <location>
        <begin position="459"/>
        <end position="473"/>
    </location>
</feature>
<comment type="caution">
    <text evidence="3">The sequence shown here is derived from an EMBL/GenBank/DDBJ whole genome shotgun (WGS) entry which is preliminary data.</text>
</comment>
<dbReference type="Proteomes" id="UP000076881">
    <property type="component" value="Unassembled WGS sequence"/>
</dbReference>
<accession>A0A168KG66</accession>
<gene>
    <name evidence="3" type="ORF">LEL_01194</name>
</gene>
<proteinExistence type="predicted"/>
<feature type="compositionally biased region" description="Low complexity" evidence="1">
    <location>
        <begin position="551"/>
        <end position="576"/>
    </location>
</feature>
<feature type="compositionally biased region" description="Acidic residues" evidence="1">
    <location>
        <begin position="226"/>
        <end position="237"/>
    </location>
</feature>
<dbReference type="EMBL" id="AZHF01000001">
    <property type="protein sequence ID" value="OAA81649.1"/>
    <property type="molecule type" value="Genomic_DNA"/>
</dbReference>
<feature type="region of interest" description="Disordered" evidence="1">
    <location>
        <begin position="13"/>
        <end position="180"/>
    </location>
</feature>
<feature type="region of interest" description="Disordered" evidence="1">
    <location>
        <begin position="450"/>
        <end position="576"/>
    </location>
</feature>